<keyword evidence="2" id="KW-1185">Reference proteome</keyword>
<accession>A0ABP7TGQ1</accession>
<evidence type="ECO:0000313" key="1">
    <source>
        <dbReference type="EMBL" id="GAA4025987.1"/>
    </source>
</evidence>
<protein>
    <submittedName>
        <fullName evidence="1">Uncharacterized protein</fullName>
    </submittedName>
</protein>
<gene>
    <name evidence="1" type="ORF">GCM10022212_24940</name>
</gene>
<sequence>MAKIEDVVQRQKEGARFVITAPMLGLTEQEFDVLASDWVEYGGAGFEVAGVPHRTCIDGEFFINRITVVKLPVV</sequence>
<organism evidence="1 2">
    <name type="scientific">Actimicrobium antarcticum</name>
    <dbReference type="NCBI Taxonomy" id="1051899"/>
    <lineage>
        <taxon>Bacteria</taxon>
        <taxon>Pseudomonadati</taxon>
        <taxon>Pseudomonadota</taxon>
        <taxon>Betaproteobacteria</taxon>
        <taxon>Burkholderiales</taxon>
        <taxon>Oxalobacteraceae</taxon>
        <taxon>Actimicrobium</taxon>
    </lineage>
</organism>
<dbReference type="RefSeq" id="WP_344763644.1">
    <property type="nucleotide sequence ID" value="NZ_BAAAZE010000008.1"/>
</dbReference>
<evidence type="ECO:0000313" key="2">
    <source>
        <dbReference type="Proteomes" id="UP001501353"/>
    </source>
</evidence>
<comment type="caution">
    <text evidence="1">The sequence shown here is derived from an EMBL/GenBank/DDBJ whole genome shotgun (WGS) entry which is preliminary data.</text>
</comment>
<dbReference type="Proteomes" id="UP001501353">
    <property type="component" value="Unassembled WGS sequence"/>
</dbReference>
<dbReference type="EMBL" id="BAAAZE010000008">
    <property type="protein sequence ID" value="GAA4025987.1"/>
    <property type="molecule type" value="Genomic_DNA"/>
</dbReference>
<proteinExistence type="predicted"/>
<reference evidence="2" key="1">
    <citation type="journal article" date="2019" name="Int. J. Syst. Evol. Microbiol.">
        <title>The Global Catalogue of Microorganisms (GCM) 10K type strain sequencing project: providing services to taxonomists for standard genome sequencing and annotation.</title>
        <authorList>
            <consortium name="The Broad Institute Genomics Platform"/>
            <consortium name="The Broad Institute Genome Sequencing Center for Infectious Disease"/>
            <person name="Wu L."/>
            <person name="Ma J."/>
        </authorList>
    </citation>
    <scope>NUCLEOTIDE SEQUENCE [LARGE SCALE GENOMIC DNA]</scope>
    <source>
        <strain evidence="2">JCM 16673</strain>
    </source>
</reference>
<name>A0ABP7TGQ1_9BURK</name>